<dbReference type="RefSeq" id="WP_100970511.1">
    <property type="nucleotide sequence ID" value="NZ_CP025077.1"/>
</dbReference>
<organism evidence="1 2">
    <name type="scientific">Enterococcus faecium</name>
    <name type="common">Streptococcus faecium</name>
    <dbReference type="NCBI Taxonomy" id="1352"/>
    <lineage>
        <taxon>Bacteria</taxon>
        <taxon>Bacillati</taxon>
        <taxon>Bacillota</taxon>
        <taxon>Bacilli</taxon>
        <taxon>Lactobacillales</taxon>
        <taxon>Enterococcaceae</taxon>
        <taxon>Enterococcus</taxon>
    </lineage>
</organism>
<comment type="caution">
    <text evidence="1">The sequence shown here is derived from an EMBL/GenBank/DDBJ whole genome shotgun (WGS) entry which is preliminary data.</text>
</comment>
<dbReference type="AlphaFoldDB" id="A0AAW8REW9"/>
<dbReference type="InterPro" id="IPR036166">
    <property type="entry name" value="YxeA-like_sf"/>
</dbReference>
<dbReference type="Proteomes" id="UP001260956">
    <property type="component" value="Unassembled WGS sequence"/>
</dbReference>
<dbReference type="Pfam" id="PF06486">
    <property type="entry name" value="DUF1093"/>
    <property type="match status" value="1"/>
</dbReference>
<gene>
    <name evidence="1" type="ORF">P6Z85_00790</name>
</gene>
<name>A0AAW8REW9_ENTFC</name>
<dbReference type="EMBL" id="JARPTX010000002">
    <property type="protein sequence ID" value="MDT2368727.1"/>
    <property type="molecule type" value="Genomic_DNA"/>
</dbReference>
<dbReference type="InterPro" id="IPR006542">
    <property type="entry name" value="DUF1093"/>
</dbReference>
<dbReference type="PANTHER" id="PTHR36433:SF2">
    <property type="entry name" value="YXEA FAMILY PROTEIN"/>
    <property type="match status" value="1"/>
</dbReference>
<evidence type="ECO:0000313" key="2">
    <source>
        <dbReference type="Proteomes" id="UP001260956"/>
    </source>
</evidence>
<protein>
    <submittedName>
        <fullName evidence="1">YxeA family protein</fullName>
    </submittedName>
</protein>
<dbReference type="NCBIfam" id="TIGR01655">
    <property type="entry name" value="yxeA_fam"/>
    <property type="match status" value="1"/>
</dbReference>
<dbReference type="SUPFAM" id="SSF159121">
    <property type="entry name" value="BC4932-like"/>
    <property type="match status" value="1"/>
</dbReference>
<reference evidence="1" key="1">
    <citation type="submission" date="2023-03" db="EMBL/GenBank/DDBJ databases">
        <authorList>
            <person name="Shen W."/>
            <person name="Cai J."/>
        </authorList>
    </citation>
    <scope>NUCLEOTIDE SEQUENCE</scope>
    <source>
        <strain evidence="1">B1010-2</strain>
    </source>
</reference>
<dbReference type="PANTHER" id="PTHR36433">
    <property type="entry name" value="HYPOTHETICAL CYTOSOLIC PROTEIN"/>
    <property type="match status" value="1"/>
</dbReference>
<sequence>MKKLIGVLVVLGIFLGGSFAAYHYFYGGEAYYTKITTNGEMSATQADSGEKFTTYTYKQAAYNKDGEKKQVTLREEREHPLKMNAYLKLKVNPRKGVLSWEEIKASEVPKNAAEKIDNY</sequence>
<accession>A0AAW8REW9</accession>
<proteinExistence type="predicted"/>
<dbReference type="Gene3D" id="2.40.50.480">
    <property type="match status" value="1"/>
</dbReference>
<evidence type="ECO:0000313" key="1">
    <source>
        <dbReference type="EMBL" id="MDT2368727.1"/>
    </source>
</evidence>